<reference evidence="1 2" key="1">
    <citation type="journal article" date="2019" name="Int. J. Syst. Evol. Microbiol.">
        <title>The Global Catalogue of Microorganisms (GCM) 10K type strain sequencing project: providing services to taxonomists for standard genome sequencing and annotation.</title>
        <authorList>
            <consortium name="The Broad Institute Genomics Platform"/>
            <consortium name="The Broad Institute Genome Sequencing Center for Infectious Disease"/>
            <person name="Wu L."/>
            <person name="Ma J."/>
        </authorList>
    </citation>
    <scope>NUCLEOTIDE SEQUENCE [LARGE SCALE GENOMIC DNA]</scope>
    <source>
        <strain evidence="1 2">JCM 6307</strain>
    </source>
</reference>
<name>A0ABN3LFT0_9ACTN</name>
<evidence type="ECO:0000313" key="2">
    <source>
        <dbReference type="Proteomes" id="UP001501358"/>
    </source>
</evidence>
<dbReference type="Proteomes" id="UP001501358">
    <property type="component" value="Unassembled WGS sequence"/>
</dbReference>
<protein>
    <submittedName>
        <fullName evidence="1">Uncharacterized protein</fullName>
    </submittedName>
</protein>
<comment type="caution">
    <text evidence="1">The sequence shown here is derived from an EMBL/GenBank/DDBJ whole genome shotgun (WGS) entry which is preliminary data.</text>
</comment>
<proteinExistence type="predicted"/>
<gene>
    <name evidence="1" type="ORF">GCM10010406_19870</name>
</gene>
<keyword evidence="2" id="KW-1185">Reference proteome</keyword>
<accession>A0ABN3LFT0</accession>
<dbReference type="RefSeq" id="WP_344382777.1">
    <property type="nucleotide sequence ID" value="NZ_BAAATA010000008.1"/>
</dbReference>
<sequence length="175" mass="19086">MERTGRAPARSGGRTRPIDVYLNDHLAGATGGVGLARRIAGAQQGSPAGPTLRELAREVARDRDSLLEVMSQLGVEPRRYKVLAARAGEKVARLKSNGRLVRRSPLSTLVELEAMHLGVEGKASLWRALRALADRDPRLSASALDALLERARRQAETLEELRLRQAVAVLTARRT</sequence>
<organism evidence="1 2">
    <name type="scientific">Streptomyces thermolineatus</name>
    <dbReference type="NCBI Taxonomy" id="44033"/>
    <lineage>
        <taxon>Bacteria</taxon>
        <taxon>Bacillati</taxon>
        <taxon>Actinomycetota</taxon>
        <taxon>Actinomycetes</taxon>
        <taxon>Kitasatosporales</taxon>
        <taxon>Streptomycetaceae</taxon>
        <taxon>Streptomyces</taxon>
    </lineage>
</organism>
<dbReference type="EMBL" id="BAAATA010000008">
    <property type="protein sequence ID" value="GAA2483565.1"/>
    <property type="molecule type" value="Genomic_DNA"/>
</dbReference>
<evidence type="ECO:0000313" key="1">
    <source>
        <dbReference type="EMBL" id="GAA2483565.1"/>
    </source>
</evidence>